<protein>
    <submittedName>
        <fullName evidence="2">Uncharacterized protein</fullName>
    </submittedName>
</protein>
<gene>
    <name evidence="2" type="ORF">HAHE_15920</name>
</gene>
<keyword evidence="3" id="KW-1185">Reference proteome</keyword>
<dbReference type="Proteomes" id="UP001374893">
    <property type="component" value="Chromosome"/>
</dbReference>
<evidence type="ECO:0000313" key="3">
    <source>
        <dbReference type="Proteomes" id="UP001374893"/>
    </source>
</evidence>
<accession>A0ABN6H548</accession>
<dbReference type="InterPro" id="IPR009003">
    <property type="entry name" value="Peptidase_S1_PA"/>
</dbReference>
<sequence>MLRPITLLALTAFPPTANALFIRSYNATDHKRFDPWPAAAENNTNRIQSNVDLTGIGYRFGTYPARQCALISRQHIVFANHYYPAGLNNGNTVRFLNASNEFVDRTAGAEIVIPDGVNDSDLVIIALDSPIDADSGISPLPYLDLPNPVDYVGQNLIVTGKYNVGPPAPDGQFPLIGTGTIAEVASMSEEVDFGGSTGMLTTRYFRFDYLTAGLGPNDCHFEFGDSGSPSIVPIGSTAALVGVHSGTDDPIPVVIENYDVFIPFYIAQLDAEMAAMGYRMRSSDPDPTTLSTTTTIVQPTPRKALPLDFDYDLENTGANVTGNVEVEFGFQPGEAPDTITPPGGWVTYGSGTKWTFRKATFDPAATATFSATWAAAPSVETLTVDLVRRSDTTADFTQSVDIDLAPSFADWASGLAEPGETDDPDDDMLVNLLEYALGGDPEDGRLIFEDGGPLQPVIEESGGTVSISFPERDDAVLRGLSYTLEFSESLASWSETPPAGIMTSTAAYAPAVDGFVKRTYSWPADPLKRFVRLSVELNE</sequence>
<name>A0ABN6H548_9BACT</name>
<proteinExistence type="predicted"/>
<feature type="signal peptide" evidence="1">
    <location>
        <begin position="1"/>
        <end position="19"/>
    </location>
</feature>
<keyword evidence="1" id="KW-0732">Signal</keyword>
<dbReference type="EMBL" id="AP024702">
    <property type="protein sequence ID" value="BCX47684.1"/>
    <property type="molecule type" value="Genomic_DNA"/>
</dbReference>
<evidence type="ECO:0000313" key="2">
    <source>
        <dbReference type="EMBL" id="BCX47684.1"/>
    </source>
</evidence>
<reference evidence="2 3" key="1">
    <citation type="submission" date="2021-06" db="EMBL/GenBank/DDBJ databases">
        <title>Complete genome of Haloferula helveola possessing various polysaccharide degrading enzymes.</title>
        <authorList>
            <person name="Takami H."/>
            <person name="Huang C."/>
            <person name="Hamasaki K."/>
        </authorList>
    </citation>
    <scope>NUCLEOTIDE SEQUENCE [LARGE SCALE GENOMIC DNA]</scope>
    <source>
        <strain evidence="2 3">CN-1</strain>
    </source>
</reference>
<organism evidence="2 3">
    <name type="scientific">Haloferula helveola</name>
    <dbReference type="NCBI Taxonomy" id="490095"/>
    <lineage>
        <taxon>Bacteria</taxon>
        <taxon>Pseudomonadati</taxon>
        <taxon>Verrucomicrobiota</taxon>
        <taxon>Verrucomicrobiia</taxon>
        <taxon>Verrucomicrobiales</taxon>
        <taxon>Verrucomicrobiaceae</taxon>
        <taxon>Haloferula</taxon>
    </lineage>
</organism>
<dbReference type="SUPFAM" id="SSF50494">
    <property type="entry name" value="Trypsin-like serine proteases"/>
    <property type="match status" value="1"/>
</dbReference>
<feature type="chain" id="PRO_5046256165" evidence="1">
    <location>
        <begin position="20"/>
        <end position="539"/>
    </location>
</feature>
<dbReference type="RefSeq" id="WP_338690005.1">
    <property type="nucleotide sequence ID" value="NZ_AP024702.1"/>
</dbReference>
<evidence type="ECO:0000256" key="1">
    <source>
        <dbReference type="SAM" id="SignalP"/>
    </source>
</evidence>